<dbReference type="Pfam" id="PF01653">
    <property type="entry name" value="DNA_ligase_aden"/>
    <property type="match status" value="1"/>
</dbReference>
<comment type="catalytic activity">
    <reaction evidence="13 15 16">
        <text>NAD(+) + (deoxyribonucleotide)n-3'-hydroxyl + 5'-phospho-(deoxyribonucleotide)m = (deoxyribonucleotide)n+m + AMP + beta-nicotinamide D-nucleotide.</text>
        <dbReference type="EC" id="6.5.1.2"/>
    </reaction>
</comment>
<evidence type="ECO:0000256" key="4">
    <source>
        <dbReference type="ARBA" id="ARBA00022598"/>
    </source>
</evidence>
<feature type="active site" description="N6-AMP-lysine intermediate" evidence="15">
    <location>
        <position position="131"/>
    </location>
</feature>
<dbReference type="Pfam" id="PF00533">
    <property type="entry name" value="BRCT"/>
    <property type="match status" value="1"/>
</dbReference>
<feature type="binding site" evidence="15">
    <location>
        <position position="129"/>
    </location>
    <ligand>
        <name>NAD(+)</name>
        <dbReference type="ChEBI" id="CHEBI:57540"/>
    </ligand>
</feature>
<evidence type="ECO:0000256" key="5">
    <source>
        <dbReference type="ARBA" id="ARBA00022705"/>
    </source>
</evidence>
<keyword evidence="19" id="KW-1185">Reference proteome</keyword>
<feature type="binding site" evidence="15">
    <location>
        <begin position="92"/>
        <end position="93"/>
    </location>
    <ligand>
        <name>NAD(+)</name>
        <dbReference type="ChEBI" id="CHEBI:57540"/>
    </ligand>
</feature>
<dbReference type="InterPro" id="IPR041663">
    <property type="entry name" value="DisA/LigA_HHH"/>
</dbReference>
<dbReference type="InterPro" id="IPR004149">
    <property type="entry name" value="Znf_DNAligase_C4"/>
</dbReference>
<dbReference type="GO" id="GO:0006281">
    <property type="term" value="P:DNA repair"/>
    <property type="evidence" value="ECO:0007669"/>
    <property type="project" value="UniProtKB-KW"/>
</dbReference>
<dbReference type="SMART" id="SM00292">
    <property type="entry name" value="BRCT"/>
    <property type="match status" value="1"/>
</dbReference>
<dbReference type="InterPro" id="IPR013839">
    <property type="entry name" value="DNAligase_adenylation"/>
</dbReference>
<evidence type="ECO:0000256" key="6">
    <source>
        <dbReference type="ARBA" id="ARBA00022723"/>
    </source>
</evidence>
<dbReference type="SUPFAM" id="SSF50249">
    <property type="entry name" value="Nucleic acid-binding proteins"/>
    <property type="match status" value="1"/>
</dbReference>
<dbReference type="PANTHER" id="PTHR23389">
    <property type="entry name" value="CHROMOSOME TRANSMISSION FIDELITY FACTOR 18"/>
    <property type="match status" value="1"/>
</dbReference>
<dbReference type="FunFam" id="2.40.50.140:FF:000012">
    <property type="entry name" value="DNA ligase"/>
    <property type="match status" value="1"/>
</dbReference>
<dbReference type="InterPro" id="IPR004150">
    <property type="entry name" value="NAD_DNA_ligase_OB"/>
</dbReference>
<evidence type="ECO:0000256" key="14">
    <source>
        <dbReference type="ARBA" id="ARBA00060881"/>
    </source>
</evidence>
<feature type="binding site" evidence="15">
    <location>
        <position position="327"/>
    </location>
    <ligand>
        <name>NAD(+)</name>
        <dbReference type="ChEBI" id="CHEBI:57540"/>
    </ligand>
</feature>
<protein>
    <recommendedName>
        <fullName evidence="3 15">DNA ligase</fullName>
        <ecNumber evidence="2 15">6.5.1.2</ecNumber>
    </recommendedName>
    <alternativeName>
        <fullName evidence="15">Polydeoxyribonucleotide synthase [NAD(+)]</fullName>
    </alternativeName>
</protein>
<dbReference type="Gene3D" id="1.10.287.610">
    <property type="entry name" value="Helix hairpin bin"/>
    <property type="match status" value="1"/>
</dbReference>
<keyword evidence="11 15" id="KW-0234">DNA repair</keyword>
<dbReference type="PANTHER" id="PTHR23389:SF9">
    <property type="entry name" value="DNA LIGASE"/>
    <property type="match status" value="1"/>
</dbReference>
<evidence type="ECO:0000256" key="16">
    <source>
        <dbReference type="RuleBase" id="RU000618"/>
    </source>
</evidence>
<dbReference type="InterPro" id="IPR001679">
    <property type="entry name" value="DNA_ligase"/>
</dbReference>
<dbReference type="GO" id="GO:0003677">
    <property type="term" value="F:DNA binding"/>
    <property type="evidence" value="ECO:0007669"/>
    <property type="project" value="InterPro"/>
</dbReference>
<feature type="binding site" evidence="15">
    <location>
        <position position="152"/>
    </location>
    <ligand>
        <name>NAD(+)</name>
        <dbReference type="ChEBI" id="CHEBI:57540"/>
    </ligand>
</feature>
<dbReference type="GO" id="GO:0003911">
    <property type="term" value="F:DNA ligase (NAD+) activity"/>
    <property type="evidence" value="ECO:0007669"/>
    <property type="project" value="UniProtKB-UniRule"/>
</dbReference>
<evidence type="ECO:0000259" key="17">
    <source>
        <dbReference type="PROSITE" id="PS50172"/>
    </source>
</evidence>
<keyword evidence="9 15" id="KW-0460">Magnesium</keyword>
<dbReference type="InterPro" id="IPR013840">
    <property type="entry name" value="DNAligase_N"/>
</dbReference>
<comment type="function">
    <text evidence="1 15">DNA ligase that catalyzes the formation of phosphodiester linkages between 5'-phosphoryl and 3'-hydroxyl groups in double-stranded DNA using NAD as a coenzyme and as the energy source for the reaction. It is essential for DNA replication and repair of damaged DNA.</text>
</comment>
<gene>
    <name evidence="15 18" type="primary">ligA</name>
    <name evidence="18" type="ORF">ADH67_05810</name>
</gene>
<dbReference type="Gene3D" id="3.30.470.30">
    <property type="entry name" value="DNA ligase/mRNA capping enzyme"/>
    <property type="match status" value="1"/>
</dbReference>
<keyword evidence="12 15" id="KW-0464">Manganese</keyword>
<dbReference type="InterPro" id="IPR001357">
    <property type="entry name" value="BRCT_dom"/>
</dbReference>
<dbReference type="CDD" id="cd17748">
    <property type="entry name" value="BRCT_DNA_ligase_like"/>
    <property type="match status" value="1"/>
</dbReference>
<dbReference type="PROSITE" id="PS50172">
    <property type="entry name" value="BRCT"/>
    <property type="match status" value="1"/>
</dbReference>
<feature type="binding site" evidence="15">
    <location>
        <position position="187"/>
    </location>
    <ligand>
        <name>NAD(+)</name>
        <dbReference type="ChEBI" id="CHEBI:57540"/>
    </ligand>
</feature>
<dbReference type="InterPro" id="IPR036420">
    <property type="entry name" value="BRCT_dom_sf"/>
</dbReference>
<comment type="caution">
    <text evidence="18">The sequence shown here is derived from an EMBL/GenBank/DDBJ whole genome shotgun (WGS) entry which is preliminary data.</text>
</comment>
<evidence type="ECO:0000256" key="10">
    <source>
        <dbReference type="ARBA" id="ARBA00023027"/>
    </source>
</evidence>
<keyword evidence="6 15" id="KW-0479">Metal-binding</keyword>
<evidence type="ECO:0000256" key="7">
    <source>
        <dbReference type="ARBA" id="ARBA00022763"/>
    </source>
</evidence>
<dbReference type="GO" id="GO:0046872">
    <property type="term" value="F:metal ion binding"/>
    <property type="evidence" value="ECO:0007669"/>
    <property type="project" value="UniProtKB-KW"/>
</dbReference>
<dbReference type="EC" id="6.5.1.2" evidence="2 15"/>
<proteinExistence type="inferred from homology"/>
<dbReference type="PROSITE" id="PS01055">
    <property type="entry name" value="DNA_LIGASE_N1"/>
    <property type="match status" value="1"/>
</dbReference>
<evidence type="ECO:0000256" key="13">
    <source>
        <dbReference type="ARBA" id="ARBA00034005"/>
    </source>
</evidence>
<dbReference type="InterPro" id="IPR012340">
    <property type="entry name" value="NA-bd_OB-fold"/>
</dbReference>
<dbReference type="Gene3D" id="1.10.150.20">
    <property type="entry name" value="5' to 3' exonuclease, C-terminal subdomain"/>
    <property type="match status" value="2"/>
</dbReference>
<dbReference type="HAMAP" id="MF_01588">
    <property type="entry name" value="DNA_ligase_A"/>
    <property type="match status" value="1"/>
</dbReference>
<evidence type="ECO:0000313" key="19">
    <source>
        <dbReference type="Proteomes" id="UP000214610"/>
    </source>
</evidence>
<dbReference type="GO" id="GO:0006260">
    <property type="term" value="P:DNA replication"/>
    <property type="evidence" value="ECO:0007669"/>
    <property type="project" value="UniProtKB-KW"/>
</dbReference>
<evidence type="ECO:0000256" key="11">
    <source>
        <dbReference type="ARBA" id="ARBA00023204"/>
    </source>
</evidence>
<dbReference type="GO" id="GO:0005829">
    <property type="term" value="C:cytosol"/>
    <property type="evidence" value="ECO:0007669"/>
    <property type="project" value="TreeGrafter"/>
</dbReference>
<dbReference type="PROSITE" id="PS01056">
    <property type="entry name" value="DNA_LIGASE_N2"/>
    <property type="match status" value="1"/>
</dbReference>
<comment type="cofactor">
    <cofactor evidence="15">
        <name>Mg(2+)</name>
        <dbReference type="ChEBI" id="CHEBI:18420"/>
    </cofactor>
    <cofactor evidence="15">
        <name>Mn(2+)</name>
        <dbReference type="ChEBI" id="CHEBI:29035"/>
    </cofactor>
</comment>
<accession>A0A227KNU3</accession>
<dbReference type="NCBIfam" id="TIGR00575">
    <property type="entry name" value="dnlj"/>
    <property type="match status" value="1"/>
</dbReference>
<dbReference type="InterPro" id="IPR033136">
    <property type="entry name" value="DNA_ligase_CS"/>
</dbReference>
<feature type="binding site" evidence="15">
    <location>
        <position position="445"/>
    </location>
    <ligand>
        <name>Zn(2+)</name>
        <dbReference type="ChEBI" id="CHEBI:29105"/>
    </ligand>
</feature>
<dbReference type="Proteomes" id="UP000214610">
    <property type="component" value="Unassembled WGS sequence"/>
</dbReference>
<dbReference type="CDD" id="cd00114">
    <property type="entry name" value="LIGANc"/>
    <property type="match status" value="1"/>
</dbReference>
<dbReference type="InterPro" id="IPR018239">
    <property type="entry name" value="DNA_ligase_AS"/>
</dbReference>
<dbReference type="Gene3D" id="3.40.50.10190">
    <property type="entry name" value="BRCT domain"/>
    <property type="match status" value="1"/>
</dbReference>
<dbReference type="FunFam" id="1.10.150.20:FF:000006">
    <property type="entry name" value="DNA ligase"/>
    <property type="match status" value="1"/>
</dbReference>
<sequence length="686" mass="76736">MNMSAKKDSAKDLEIQKRMEQLADEINKHNQAYYVDNNPTISDELYDSLFQELVRLEQQYPQFKTLFSPTERVGAAARTEAVKVKHKIPLLSIHTETDYTAQGAYDFDGRVRRELELTPQDPPVEYDCELKFDGLAVNIRYEKGILVQATTRGDGYEGEDVTANVRTIKTLPLKVENFPDIFEVRGEVILHKSEFKRINEEQKAEGQKLFANPRNAAAGCLRQLDPSVTARRNLSFYAYGYGEVSETVANKHSELLDYLKSKGFPVADTRVLAYGPEELQNFHVRVEKIRDDLPFDIDGVVYKVNSFALQRSLGFVSREPRWACAHKYPPQEVQTVVQDITIQVGRTGKLTPVARLKPVFVGGTTISNASLHNEEFLQNMGVKIGDTVVVRRAGDVIPEIVRVIKELRPDNARDFVMPEFCPVCGSHAYKEEGEKDRKCTGGLFCQAQCVQSILHFVSRKAMGIDGIGEKLAEQLVEKGWVKNISDIYRLTKEQFVSLERMGEKSADNLLASIEKSKSTTLEKFLYAISIPDVGESTARTLANHFRTLKACEDAGLEQLLEVDDVGMSTAEKILHFFAEPKNLQVIQELQDLGVHWEEKGEVDASELVFSGMTFVLTGTLPTLSRDEASDMIRKAGGKVSGSVSKKTSYVLAGEAAGSKLVKAQALSVPIISEEQFMVMLVQGKEE</sequence>
<evidence type="ECO:0000256" key="9">
    <source>
        <dbReference type="ARBA" id="ARBA00022842"/>
    </source>
</evidence>
<comment type="similarity">
    <text evidence="14 15">Belongs to the NAD-dependent DNA ligase family. LigA subfamily.</text>
</comment>
<dbReference type="EMBL" id="NHMP01000003">
    <property type="protein sequence ID" value="OXE49648.1"/>
    <property type="molecule type" value="Genomic_DNA"/>
</dbReference>
<feature type="binding site" evidence="15">
    <location>
        <position position="303"/>
    </location>
    <ligand>
        <name>NAD(+)</name>
        <dbReference type="ChEBI" id="CHEBI:57540"/>
    </ligand>
</feature>
<keyword evidence="5 15" id="KW-0235">DNA replication</keyword>
<feature type="binding site" evidence="15">
    <location>
        <position position="421"/>
    </location>
    <ligand>
        <name>Zn(2+)</name>
        <dbReference type="ChEBI" id="CHEBI:29105"/>
    </ligand>
</feature>
<keyword evidence="8 15" id="KW-0862">Zinc</keyword>
<dbReference type="SUPFAM" id="SSF47781">
    <property type="entry name" value="RuvA domain 2-like"/>
    <property type="match status" value="1"/>
</dbReference>
<keyword evidence="10 15" id="KW-0520">NAD</keyword>
<dbReference type="Pfam" id="PF03119">
    <property type="entry name" value="DNA_ligase_ZBD"/>
    <property type="match status" value="1"/>
</dbReference>
<dbReference type="SUPFAM" id="SSF56091">
    <property type="entry name" value="DNA ligase/mRNA capping enzyme, catalytic domain"/>
    <property type="match status" value="1"/>
</dbReference>
<dbReference type="SUPFAM" id="SSF52113">
    <property type="entry name" value="BRCT domain"/>
    <property type="match status" value="1"/>
</dbReference>
<dbReference type="FunFam" id="1.10.150.20:FF:000007">
    <property type="entry name" value="DNA ligase"/>
    <property type="match status" value="1"/>
</dbReference>
<dbReference type="PIRSF" id="PIRSF001604">
    <property type="entry name" value="LigA"/>
    <property type="match status" value="1"/>
</dbReference>
<keyword evidence="7 15" id="KW-0227">DNA damage</keyword>
<dbReference type="Pfam" id="PF14520">
    <property type="entry name" value="HHH_5"/>
    <property type="match status" value="1"/>
</dbReference>
<dbReference type="Pfam" id="PF12826">
    <property type="entry name" value="HHH_2"/>
    <property type="match status" value="1"/>
</dbReference>
<reference evidence="19" key="1">
    <citation type="submission" date="2017-05" db="EMBL/GenBank/DDBJ databases">
        <title>Improved OligoMM genomes.</title>
        <authorList>
            <person name="Garzetti D."/>
        </authorList>
    </citation>
    <scope>NUCLEOTIDE SEQUENCE [LARGE SCALE GENOMIC DNA]</scope>
    <source>
        <strain evidence="19">YL45</strain>
    </source>
</reference>
<dbReference type="FunFam" id="3.30.470.30:FF:000001">
    <property type="entry name" value="DNA ligase"/>
    <property type="match status" value="1"/>
</dbReference>
<name>A0A227KNU3_9BURK</name>
<dbReference type="AlphaFoldDB" id="A0A227KNU3"/>
<dbReference type="SMART" id="SM00532">
    <property type="entry name" value="LIGANc"/>
    <property type="match status" value="1"/>
</dbReference>
<dbReference type="NCBIfam" id="NF005932">
    <property type="entry name" value="PRK07956.1"/>
    <property type="match status" value="1"/>
</dbReference>
<dbReference type="Pfam" id="PF03120">
    <property type="entry name" value="OB_DNA_ligase"/>
    <property type="match status" value="1"/>
</dbReference>
<evidence type="ECO:0000256" key="8">
    <source>
        <dbReference type="ARBA" id="ARBA00022833"/>
    </source>
</evidence>
<feature type="binding site" evidence="15">
    <location>
        <position position="424"/>
    </location>
    <ligand>
        <name>Zn(2+)</name>
        <dbReference type="ChEBI" id="CHEBI:29105"/>
    </ligand>
</feature>
<evidence type="ECO:0000256" key="1">
    <source>
        <dbReference type="ARBA" id="ARBA00004067"/>
    </source>
</evidence>
<dbReference type="InterPro" id="IPR003583">
    <property type="entry name" value="Hlx-hairpin-Hlx_DNA-bd_motif"/>
</dbReference>
<dbReference type="SMART" id="SM00278">
    <property type="entry name" value="HhH1"/>
    <property type="match status" value="4"/>
</dbReference>
<feature type="binding site" evidence="15">
    <location>
        <position position="439"/>
    </location>
    <ligand>
        <name>Zn(2+)</name>
        <dbReference type="ChEBI" id="CHEBI:29105"/>
    </ligand>
</feature>
<evidence type="ECO:0000256" key="2">
    <source>
        <dbReference type="ARBA" id="ARBA00012722"/>
    </source>
</evidence>
<organism evidence="18 19">
    <name type="scientific">Turicimonas muris</name>
    <dbReference type="NCBI Taxonomy" id="1796652"/>
    <lineage>
        <taxon>Bacteria</taxon>
        <taxon>Pseudomonadati</taxon>
        <taxon>Pseudomonadota</taxon>
        <taxon>Betaproteobacteria</taxon>
        <taxon>Burkholderiales</taxon>
        <taxon>Sutterellaceae</taxon>
        <taxon>Turicimonas</taxon>
    </lineage>
</organism>
<dbReference type="InterPro" id="IPR010994">
    <property type="entry name" value="RuvA_2-like"/>
</dbReference>
<feature type="binding site" evidence="15">
    <location>
        <begin position="43"/>
        <end position="47"/>
    </location>
    <ligand>
        <name>NAD(+)</name>
        <dbReference type="ChEBI" id="CHEBI:57540"/>
    </ligand>
</feature>
<evidence type="ECO:0000256" key="12">
    <source>
        <dbReference type="ARBA" id="ARBA00023211"/>
    </source>
</evidence>
<feature type="domain" description="BRCT" evidence="17">
    <location>
        <begin position="604"/>
        <end position="686"/>
    </location>
</feature>
<evidence type="ECO:0000313" key="18">
    <source>
        <dbReference type="EMBL" id="OXE49648.1"/>
    </source>
</evidence>
<evidence type="ECO:0000256" key="3">
    <source>
        <dbReference type="ARBA" id="ARBA00013308"/>
    </source>
</evidence>
<dbReference type="Gene3D" id="6.20.10.30">
    <property type="match status" value="1"/>
</dbReference>
<dbReference type="Gene3D" id="2.40.50.140">
    <property type="entry name" value="Nucleic acid-binding proteins"/>
    <property type="match status" value="1"/>
</dbReference>
<evidence type="ECO:0000256" key="15">
    <source>
        <dbReference type="HAMAP-Rule" id="MF_01588"/>
    </source>
</evidence>
<keyword evidence="4 15" id="KW-0436">Ligase</keyword>